<name>L0IF67_HALRX</name>
<accession>L0IF67</accession>
<dbReference type="KEGG" id="hru:Halru_2828"/>
<organism evidence="1 2">
    <name type="scientific">Halovivax ruber (strain DSM 18193 / JCM 13892 / XH-70)</name>
    <dbReference type="NCBI Taxonomy" id="797302"/>
    <lineage>
        <taxon>Archaea</taxon>
        <taxon>Methanobacteriati</taxon>
        <taxon>Methanobacteriota</taxon>
        <taxon>Stenosarchaea group</taxon>
        <taxon>Halobacteria</taxon>
        <taxon>Halobacteriales</taxon>
        <taxon>Natrialbaceae</taxon>
        <taxon>Halovivax</taxon>
    </lineage>
</organism>
<sequence>MNAFEPSRDIVYSDLTEGRIRTGPNDSSIYVDSDYIFPKTAICIDPSLLVDSAIGSTLDMVEDLGKWPFKFYIVESFHNLLVEATEREGQLVYKGDKTTLDFFSGNTSFEQLSTTAHRIDELDITVFDASDYWGEENSEIYNNLSLTLPNSEPQDDYESAYQPGGFRLADVLFEEVIFGLNMSPILARMKKVINRISEAADYRVELSQEYLQKYIDESVEEVSERRQTVYKEIRRLERRSRIRHEQEPDEPVRKIAVLRELVKDYPGTNWISYLLKTSPTAVGATAGAAFAGIQGAMLGAGATGVIGHYFADP</sequence>
<proteinExistence type="predicted"/>
<gene>
    <name evidence="1" type="ordered locus">Halru_2828</name>
</gene>
<keyword evidence="2" id="KW-1185">Reference proteome</keyword>
<dbReference type="EMBL" id="CP003050">
    <property type="protein sequence ID" value="AGB17399.1"/>
    <property type="molecule type" value="Genomic_DNA"/>
</dbReference>
<evidence type="ECO:0000313" key="1">
    <source>
        <dbReference type="EMBL" id="AGB17399.1"/>
    </source>
</evidence>
<evidence type="ECO:0000313" key="2">
    <source>
        <dbReference type="Proteomes" id="UP000010846"/>
    </source>
</evidence>
<protein>
    <submittedName>
        <fullName evidence="1">Uncharacterized protein</fullName>
    </submittedName>
</protein>
<reference evidence="1" key="1">
    <citation type="submission" date="2011-09" db="EMBL/GenBank/DDBJ databases">
        <title>Complete sequence of Halovivax ruber XH-70.</title>
        <authorList>
            <consortium name="US DOE Joint Genome Institute"/>
            <person name="Lucas S."/>
            <person name="Han J."/>
            <person name="Lapidus A."/>
            <person name="Cheng J.-F."/>
            <person name="Goodwin L."/>
            <person name="Pitluck S."/>
            <person name="Peters L."/>
            <person name="Mikhailova N."/>
            <person name="Davenport K."/>
            <person name="Detter J.C."/>
            <person name="Han C."/>
            <person name="Tapia R."/>
            <person name="Land M."/>
            <person name="Hauser L."/>
            <person name="Kyrpides N."/>
            <person name="Ivanova N."/>
            <person name="Pagani I."/>
            <person name="Sproer C."/>
            <person name="Anderson I."/>
            <person name="Woyke T."/>
        </authorList>
    </citation>
    <scope>NUCLEOTIDE SEQUENCE</scope>
    <source>
        <strain evidence="1">XH-70</strain>
    </source>
</reference>
<dbReference type="HOGENOM" id="CLU_887413_0_0_2"/>
<dbReference type="AlphaFoldDB" id="L0IF67"/>
<dbReference type="Proteomes" id="UP000010846">
    <property type="component" value="Chromosome"/>
</dbReference>